<dbReference type="EMBL" id="FLZR02000021">
    <property type="protein sequence ID" value="VUZ99945.1"/>
    <property type="molecule type" value="Genomic_DNA"/>
</dbReference>
<name>A0A565A531_PLAVI</name>
<sequence>MTYIENKDTYYKYEDYCFYRNIYDTVDGISGTNSLSTNPIILKYFRSHQEKNVIRVSKKIKGYLKHFVTKDIHKSNNRCAYINYILNDEIQGLIYKAKSYTFEMFINYIKSDAELKNNTCFSNIMYLEKNIYDNMKKLYDLYNKYEVIYENNRYGMDTHWCTDLVDLVKDFNTTVSEKDKRINVYLFKELKYIKCLLENLELIKQKKCAGIEELSSPYMDSKEDIVQCIDQVKTTARPEGHEESQTSERYAEERGTETGIPGSDKPRASITLPLSGAMAGMFCLLLYKYTPVGNKLRHLVQGKNSISKNMHDEKYKLYVNNFENQNNDLEGRRYNVSYYSVDNS</sequence>
<dbReference type="VEuPathDB" id="PlasmoDB:PVP01_0006580"/>
<dbReference type="OrthoDB" id="10657353at2759"/>
<feature type="compositionally biased region" description="Basic and acidic residues" evidence="1">
    <location>
        <begin position="236"/>
        <end position="256"/>
    </location>
</feature>
<evidence type="ECO:0000256" key="1">
    <source>
        <dbReference type="SAM" id="MobiDB-lite"/>
    </source>
</evidence>
<reference evidence="2" key="1">
    <citation type="submission" date="2016-07" db="EMBL/GenBank/DDBJ databases">
        <authorList>
            <consortium name="Pathogen Informatics"/>
        </authorList>
    </citation>
    <scope>NUCLEOTIDE SEQUENCE</scope>
</reference>
<dbReference type="VEuPathDB" id="PlasmoDB:PVX_048690"/>
<protein>
    <submittedName>
        <fullName evidence="2">VIR protein</fullName>
    </submittedName>
</protein>
<dbReference type="Proteomes" id="UP000220605">
    <property type="component" value="Unassembled WGS sequence"/>
</dbReference>
<proteinExistence type="predicted"/>
<gene>
    <name evidence="2" type="ORF">PVP01_0006580</name>
</gene>
<dbReference type="Pfam" id="PF05795">
    <property type="entry name" value="Plasmodium_Vir"/>
    <property type="match status" value="1"/>
</dbReference>
<dbReference type="VEuPathDB" id="PlasmoDB:PVW1_050042200"/>
<accession>A0A565A531</accession>
<dbReference type="InterPro" id="IPR008780">
    <property type="entry name" value="Plasmodium_Vir"/>
</dbReference>
<dbReference type="AlphaFoldDB" id="A0A565A531"/>
<evidence type="ECO:0000313" key="2">
    <source>
        <dbReference type="EMBL" id="VUZ99945.1"/>
    </source>
</evidence>
<feature type="region of interest" description="Disordered" evidence="1">
    <location>
        <begin position="234"/>
        <end position="266"/>
    </location>
</feature>
<organism evidence="2">
    <name type="scientific">Plasmodium vivax</name>
    <name type="common">malaria parasite P. vivax</name>
    <dbReference type="NCBI Taxonomy" id="5855"/>
    <lineage>
        <taxon>Eukaryota</taxon>
        <taxon>Sar</taxon>
        <taxon>Alveolata</taxon>
        <taxon>Apicomplexa</taxon>
        <taxon>Aconoidasida</taxon>
        <taxon>Haemosporida</taxon>
        <taxon>Plasmodiidae</taxon>
        <taxon>Plasmodium</taxon>
        <taxon>Plasmodium (Plasmodium)</taxon>
    </lineage>
</organism>
<dbReference type="VEuPathDB" id="PlasmoDB:PVPAM_000008900"/>